<feature type="transmembrane region" description="Helical" evidence="1">
    <location>
        <begin position="6"/>
        <end position="22"/>
    </location>
</feature>
<proteinExistence type="predicted"/>
<feature type="transmembrane region" description="Helical" evidence="1">
    <location>
        <begin position="68"/>
        <end position="86"/>
    </location>
</feature>
<organism evidence="2 3">
    <name type="scientific">Parasphingorhabdus flavimaris</name>
    <dbReference type="NCBI Taxonomy" id="266812"/>
    <lineage>
        <taxon>Bacteria</taxon>
        <taxon>Pseudomonadati</taxon>
        <taxon>Pseudomonadota</taxon>
        <taxon>Alphaproteobacteria</taxon>
        <taxon>Sphingomonadales</taxon>
        <taxon>Sphingomonadaceae</taxon>
        <taxon>Parasphingorhabdus</taxon>
    </lineage>
</organism>
<feature type="transmembrane region" description="Helical" evidence="1">
    <location>
        <begin position="348"/>
        <end position="364"/>
    </location>
</feature>
<gene>
    <name evidence="2" type="ORF">HUO14_14115</name>
</gene>
<comment type="caution">
    <text evidence="2">The sequence shown here is derived from an EMBL/GenBank/DDBJ whole genome shotgun (WGS) entry which is preliminary data.</text>
</comment>
<evidence type="ECO:0008006" key="4">
    <source>
        <dbReference type="Google" id="ProtNLM"/>
    </source>
</evidence>
<feature type="transmembrane region" description="Helical" evidence="1">
    <location>
        <begin position="371"/>
        <end position="389"/>
    </location>
</feature>
<name>A0ABX2N5M5_9SPHN</name>
<sequence length="431" mass="49363">MILAYSLITINVLLCLILFLRKRQANSPFQVFFLLLMLIAILPGYGHVNIGIIQFHPFSAPVLIDGEIISKAHFIILGFLVAFLFFDLIWPSRPLKLVVAEKYQSSLGFYSTFPAMIVGIALFTLYRQGGDAIYTASFEDLREGPIGTVYLTLFYLQIVIVGLPAYLILVRKKILLGLGLFLLFAYLQIAFGGSRQILFIALFMIIFLKYQNYRLLSSVAIVFAFYLTFEMLDIVLQVAKLFRNQPDMYARIALIPDLLSGSINLSGTSSEEIIVFPMYVLLTRDLPAHFGEFQYFFRTLLFWMPSFLDFFSVKPEDFEYDIFAFVMGGRNGTMHGTFFGNSYADAEQFFIVWIAMFTLFFKFMENMMRRFSGVEYVMLWSACVYFSVMTARGSLYAPFLIAILVLVSAFVSRFLKRVSFFRSTDRTAPLG</sequence>
<reference evidence="2 3" key="1">
    <citation type="submission" date="2020-06" db="EMBL/GenBank/DDBJ databases">
        <authorList>
            <person name="Kim S.-J."/>
            <person name="Park S.-J."/>
        </authorList>
    </citation>
    <scope>NUCLEOTIDE SEQUENCE [LARGE SCALE GENOMIC DNA]</scope>
    <source>
        <strain evidence="2 3">SW-151</strain>
    </source>
</reference>
<feature type="transmembrane region" description="Helical" evidence="1">
    <location>
        <begin position="181"/>
        <end position="207"/>
    </location>
</feature>
<dbReference type="Proteomes" id="UP000652427">
    <property type="component" value="Unassembled WGS sequence"/>
</dbReference>
<feature type="transmembrane region" description="Helical" evidence="1">
    <location>
        <begin position="395"/>
        <end position="415"/>
    </location>
</feature>
<feature type="transmembrane region" description="Helical" evidence="1">
    <location>
        <begin position="213"/>
        <end position="236"/>
    </location>
</feature>
<dbReference type="RefSeq" id="WP_176280468.1">
    <property type="nucleotide sequence ID" value="NZ_JABWMH010000004.1"/>
</dbReference>
<evidence type="ECO:0000313" key="2">
    <source>
        <dbReference type="EMBL" id="NVD29031.1"/>
    </source>
</evidence>
<keyword evidence="1" id="KW-0812">Transmembrane</keyword>
<evidence type="ECO:0000313" key="3">
    <source>
        <dbReference type="Proteomes" id="UP000652427"/>
    </source>
</evidence>
<protein>
    <recommendedName>
        <fullName evidence="4">Oligosaccharide repeat unit polymerase</fullName>
    </recommendedName>
</protein>
<keyword evidence="3" id="KW-1185">Reference proteome</keyword>
<keyword evidence="1" id="KW-1133">Transmembrane helix</keyword>
<feature type="transmembrane region" description="Helical" evidence="1">
    <location>
        <begin position="29"/>
        <end position="48"/>
    </location>
</feature>
<accession>A0ABX2N5M5</accession>
<keyword evidence="1" id="KW-0472">Membrane</keyword>
<evidence type="ECO:0000256" key="1">
    <source>
        <dbReference type="SAM" id="Phobius"/>
    </source>
</evidence>
<feature type="transmembrane region" description="Helical" evidence="1">
    <location>
        <begin position="107"/>
        <end position="126"/>
    </location>
</feature>
<dbReference type="EMBL" id="JABWMH010000004">
    <property type="protein sequence ID" value="NVD29031.1"/>
    <property type="molecule type" value="Genomic_DNA"/>
</dbReference>
<feature type="transmembrane region" description="Helical" evidence="1">
    <location>
        <begin position="146"/>
        <end position="169"/>
    </location>
</feature>